<reference evidence="9 10" key="1">
    <citation type="journal article" date="2019" name="Int. J. Syst. Evol. Microbiol.">
        <title>The Global Catalogue of Microorganisms (GCM) 10K type strain sequencing project: providing services to taxonomists for standard genome sequencing and annotation.</title>
        <authorList>
            <consortium name="The Broad Institute Genomics Platform"/>
            <consortium name="The Broad Institute Genome Sequencing Center for Infectious Disease"/>
            <person name="Wu L."/>
            <person name="Ma J."/>
        </authorList>
    </citation>
    <scope>NUCLEOTIDE SEQUENCE [LARGE SCALE GENOMIC DNA]</scope>
    <source>
        <strain evidence="9 10">JCM 14307</strain>
    </source>
</reference>
<evidence type="ECO:0000256" key="3">
    <source>
        <dbReference type="ARBA" id="ARBA00022692"/>
    </source>
</evidence>
<dbReference type="InterPro" id="IPR052159">
    <property type="entry name" value="Competence_DNA_uptake"/>
</dbReference>
<dbReference type="RefSeq" id="WP_344149271.1">
    <property type="nucleotide sequence ID" value="NZ_BAAANF010000007.1"/>
</dbReference>
<evidence type="ECO:0000256" key="7">
    <source>
        <dbReference type="SAM" id="Phobius"/>
    </source>
</evidence>
<evidence type="ECO:0000256" key="2">
    <source>
        <dbReference type="ARBA" id="ARBA00022475"/>
    </source>
</evidence>
<feature type="compositionally biased region" description="Pro residues" evidence="6">
    <location>
        <begin position="1"/>
        <end position="16"/>
    </location>
</feature>
<feature type="transmembrane region" description="Helical" evidence="7">
    <location>
        <begin position="487"/>
        <end position="516"/>
    </location>
</feature>
<evidence type="ECO:0000256" key="1">
    <source>
        <dbReference type="ARBA" id="ARBA00004651"/>
    </source>
</evidence>
<protein>
    <submittedName>
        <fullName evidence="9">ComEC/Rec2 family competence protein</fullName>
    </submittedName>
</protein>
<dbReference type="Gene3D" id="3.60.15.10">
    <property type="entry name" value="Ribonuclease Z/Hydroxyacylglutathione hydrolase-like"/>
    <property type="match status" value="1"/>
</dbReference>
<dbReference type="EMBL" id="BAAANF010000007">
    <property type="protein sequence ID" value="GAA1678562.1"/>
    <property type="molecule type" value="Genomic_DNA"/>
</dbReference>
<dbReference type="Pfam" id="PF00753">
    <property type="entry name" value="Lactamase_B"/>
    <property type="match status" value="1"/>
</dbReference>
<sequence>MSTPNPTPTPNAPRPATPALADQAPSAPPLNDPTPDDPPADDPATRLDIRLLAPAAAGWLTAVVLVGYHPAVSLLTAAATLTLATITTLLIRRITQRPQSPDASAPTHRRDPSKAVPSTALRDPTPTRRSWVLLAVLVVVSGMALAAALQTHSLRTGPIRALAADSATVEVHLKLNSDPVVRRAPGTHRPPYVVLQATIEEVRPRTRRPADTPPATEQPPSVATSIRTPVLVIAGENWRHVRYGQRIAATGRLESVQDGDDVAATLSIRTPPRPLAEPAWWLQAAERVRAGLRAAVANEPTDVRGLVPALVMGDESALSDELTEDFKTTGLTHLSAVSGTNLTLLLAFVLPCARLIGVRARGLTAVGVMTVVVFVILARPQPSVLRASAMGLIALAAMTSGDGRRRAVRSLSVAVIVLLLLDTSLARSAGFALSVLATAGIVLLGPGWRDALANWLPPWLAEAIACPLAAQLACTPIVAWLSGEVSLVAVAANLLAAPAVGPATILGFAAAGVALISTEAAQLIGWTAGWPAQWILLIARQGADLPGAANPWPATAIGVAILTLLCLALVFGLHRLLSKPIAMLLAVLLLALAVLRPVGSLGWPPRDWVLVMCDVGQGDGLVLRAGERSAVVVDTGPDPTAMNSCLRDLKIDHIPVLVLTHFHADHVGGLAGVLNGRRVDELEVTPYFSPRAEHRRVTDLATQHRIPIRTVTYQEKRAVGHLIWTVLWPARVPPLPPPGTSSATPTDEGSPENNASITMLVETSGLRLLLTGDLEPESQRAILATGADLRADVLKVPHHGSAQQDPAFLAATQARLALISAGRNNDYGHPAPRTLDLLSHQTTRTATTNTTGPLALTNPNNHLSLTTRPLTE</sequence>
<feature type="transmembrane region" description="Helical" evidence="7">
    <location>
        <begin position="581"/>
        <end position="603"/>
    </location>
</feature>
<feature type="compositionally biased region" description="Polar residues" evidence="6">
    <location>
        <begin position="740"/>
        <end position="754"/>
    </location>
</feature>
<evidence type="ECO:0000256" key="5">
    <source>
        <dbReference type="ARBA" id="ARBA00023136"/>
    </source>
</evidence>
<keyword evidence="2" id="KW-1003">Cell membrane</keyword>
<comment type="subcellular location">
    <subcellularLocation>
        <location evidence="1">Cell membrane</location>
        <topology evidence="1">Multi-pass membrane protein</topology>
    </subcellularLocation>
</comment>
<dbReference type="InterPro" id="IPR001279">
    <property type="entry name" value="Metallo-B-lactamas"/>
</dbReference>
<dbReference type="Proteomes" id="UP001500280">
    <property type="component" value="Unassembled WGS sequence"/>
</dbReference>
<dbReference type="CDD" id="cd07731">
    <property type="entry name" value="ComA-like_MBL-fold"/>
    <property type="match status" value="1"/>
</dbReference>
<feature type="transmembrane region" description="Helical" evidence="7">
    <location>
        <begin position="362"/>
        <end position="378"/>
    </location>
</feature>
<feature type="transmembrane region" description="Helical" evidence="7">
    <location>
        <begin position="131"/>
        <end position="149"/>
    </location>
</feature>
<evidence type="ECO:0000259" key="8">
    <source>
        <dbReference type="SMART" id="SM00849"/>
    </source>
</evidence>
<feature type="transmembrane region" description="Helical" evidence="7">
    <location>
        <begin position="460"/>
        <end position="481"/>
    </location>
</feature>
<feature type="transmembrane region" description="Helical" evidence="7">
    <location>
        <begin position="407"/>
        <end position="425"/>
    </location>
</feature>
<feature type="transmembrane region" description="Helical" evidence="7">
    <location>
        <begin position="552"/>
        <end position="574"/>
    </location>
</feature>
<keyword evidence="3 7" id="KW-0812">Transmembrane</keyword>
<feature type="region of interest" description="Disordered" evidence="6">
    <location>
        <begin position="203"/>
        <end position="223"/>
    </location>
</feature>
<evidence type="ECO:0000313" key="9">
    <source>
        <dbReference type="EMBL" id="GAA1678562.1"/>
    </source>
</evidence>
<organism evidence="9 10">
    <name type="scientific">Kribbella yunnanensis</name>
    <dbReference type="NCBI Taxonomy" id="190194"/>
    <lineage>
        <taxon>Bacteria</taxon>
        <taxon>Bacillati</taxon>
        <taxon>Actinomycetota</taxon>
        <taxon>Actinomycetes</taxon>
        <taxon>Propionibacteriales</taxon>
        <taxon>Kribbellaceae</taxon>
        <taxon>Kribbella</taxon>
    </lineage>
</organism>
<dbReference type="PANTHER" id="PTHR30619:SF1">
    <property type="entry name" value="RECOMBINATION PROTEIN 2"/>
    <property type="match status" value="1"/>
</dbReference>
<evidence type="ECO:0000313" key="10">
    <source>
        <dbReference type="Proteomes" id="UP001500280"/>
    </source>
</evidence>
<dbReference type="PANTHER" id="PTHR30619">
    <property type="entry name" value="DNA INTERNALIZATION/COMPETENCE PROTEIN COMEC/REC2"/>
    <property type="match status" value="1"/>
</dbReference>
<accession>A0ABN2GYE1</accession>
<feature type="domain" description="Metallo-beta-lactamase" evidence="8">
    <location>
        <begin position="617"/>
        <end position="823"/>
    </location>
</feature>
<dbReference type="SUPFAM" id="SSF56281">
    <property type="entry name" value="Metallo-hydrolase/oxidoreductase"/>
    <property type="match status" value="1"/>
</dbReference>
<feature type="transmembrane region" description="Helical" evidence="7">
    <location>
        <begin position="74"/>
        <end position="91"/>
    </location>
</feature>
<dbReference type="InterPro" id="IPR036866">
    <property type="entry name" value="RibonucZ/Hydroxyglut_hydro"/>
</dbReference>
<comment type="caution">
    <text evidence="9">The sequence shown here is derived from an EMBL/GenBank/DDBJ whole genome shotgun (WGS) entry which is preliminary data.</text>
</comment>
<dbReference type="Pfam" id="PF03772">
    <property type="entry name" value="Competence"/>
    <property type="match status" value="1"/>
</dbReference>
<proteinExistence type="predicted"/>
<dbReference type="SMART" id="SM00849">
    <property type="entry name" value="Lactamase_B"/>
    <property type="match status" value="1"/>
</dbReference>
<keyword evidence="5 7" id="KW-0472">Membrane</keyword>
<keyword evidence="4 7" id="KW-1133">Transmembrane helix</keyword>
<name>A0ABN2GYE1_9ACTN</name>
<feature type="region of interest" description="Disordered" evidence="6">
    <location>
        <begin position="97"/>
        <end position="123"/>
    </location>
</feature>
<dbReference type="InterPro" id="IPR004477">
    <property type="entry name" value="ComEC_N"/>
</dbReference>
<evidence type="ECO:0000256" key="6">
    <source>
        <dbReference type="SAM" id="MobiDB-lite"/>
    </source>
</evidence>
<gene>
    <name evidence="9" type="ORF">GCM10009745_22770</name>
</gene>
<keyword evidence="10" id="KW-1185">Reference proteome</keyword>
<dbReference type="InterPro" id="IPR035681">
    <property type="entry name" value="ComA-like_MBL"/>
</dbReference>
<feature type="region of interest" description="Disordered" evidence="6">
    <location>
        <begin position="735"/>
        <end position="754"/>
    </location>
</feature>
<evidence type="ECO:0000256" key="4">
    <source>
        <dbReference type="ARBA" id="ARBA00022989"/>
    </source>
</evidence>
<dbReference type="NCBIfam" id="TIGR00360">
    <property type="entry name" value="ComEC_N-term"/>
    <property type="match status" value="1"/>
</dbReference>
<feature type="region of interest" description="Disordered" evidence="6">
    <location>
        <begin position="1"/>
        <end position="44"/>
    </location>
</feature>